<dbReference type="GeneID" id="92090938"/>
<dbReference type="RefSeq" id="XP_066717144.1">
    <property type="nucleotide sequence ID" value="XM_066857875.1"/>
</dbReference>
<feature type="compositionally biased region" description="Basic and acidic residues" evidence="1">
    <location>
        <begin position="62"/>
        <end position="72"/>
    </location>
</feature>
<proteinExistence type="predicted"/>
<reference evidence="2 3" key="1">
    <citation type="submission" date="2023-01" db="EMBL/GenBank/DDBJ databases">
        <title>Analysis of 21 Apiospora genomes using comparative genomics revels a genus with tremendous synthesis potential of carbohydrate active enzymes and secondary metabolites.</title>
        <authorList>
            <person name="Sorensen T."/>
        </authorList>
    </citation>
    <scope>NUCLEOTIDE SEQUENCE [LARGE SCALE GENOMIC DNA]</scope>
    <source>
        <strain evidence="2 3">CBS 135458</strain>
    </source>
</reference>
<feature type="region of interest" description="Disordered" evidence="1">
    <location>
        <begin position="1"/>
        <end position="108"/>
    </location>
</feature>
<keyword evidence="3" id="KW-1185">Reference proteome</keyword>
<evidence type="ECO:0000313" key="3">
    <source>
        <dbReference type="Proteomes" id="UP001480595"/>
    </source>
</evidence>
<name>A0ABR1VF55_9PEZI</name>
<dbReference type="EMBL" id="JAQQWL010000006">
    <property type="protein sequence ID" value="KAK8069850.1"/>
    <property type="molecule type" value="Genomic_DNA"/>
</dbReference>
<feature type="compositionally biased region" description="Basic and acidic residues" evidence="1">
    <location>
        <begin position="84"/>
        <end position="97"/>
    </location>
</feature>
<evidence type="ECO:0000313" key="2">
    <source>
        <dbReference type="EMBL" id="KAK8069850.1"/>
    </source>
</evidence>
<comment type="caution">
    <text evidence="2">The sequence shown here is derived from an EMBL/GenBank/DDBJ whole genome shotgun (WGS) entry which is preliminary data.</text>
</comment>
<accession>A0ABR1VF55</accession>
<sequence>MPRASKRKSDNISDDASSSSKKNRTSSAGDVSASHAESSTAGVNAAAPAQQQRLTTPDLEFDYDRSQLRDPRPTPGRVKRPRHDKYDLTESEREKFRPPPLPKPKGRLGAFQKDKLFEEESLRDPTETFHDLYVCYRKGREGSPTYDTAGFELDYDEVCDWMKPKAYSKSRVVKGMEKSGSAAQAFDNRMLGMFFEDKDEALEKQKSMTFFFTSCIKDKISKVLGIPWHKIGMAEL</sequence>
<gene>
    <name evidence="2" type="ORF">PG994_006466</name>
</gene>
<organism evidence="2 3">
    <name type="scientific">Apiospora phragmitis</name>
    <dbReference type="NCBI Taxonomy" id="2905665"/>
    <lineage>
        <taxon>Eukaryota</taxon>
        <taxon>Fungi</taxon>
        <taxon>Dikarya</taxon>
        <taxon>Ascomycota</taxon>
        <taxon>Pezizomycotina</taxon>
        <taxon>Sordariomycetes</taxon>
        <taxon>Xylariomycetidae</taxon>
        <taxon>Amphisphaeriales</taxon>
        <taxon>Apiosporaceae</taxon>
        <taxon>Apiospora</taxon>
    </lineage>
</organism>
<protein>
    <submittedName>
        <fullName evidence="2">Uncharacterized protein</fullName>
    </submittedName>
</protein>
<evidence type="ECO:0000256" key="1">
    <source>
        <dbReference type="SAM" id="MobiDB-lite"/>
    </source>
</evidence>
<dbReference type="Proteomes" id="UP001480595">
    <property type="component" value="Unassembled WGS sequence"/>
</dbReference>